<proteinExistence type="predicted"/>
<dbReference type="Pfam" id="PF10706">
    <property type="entry name" value="Aminoglyc_resit"/>
    <property type="match status" value="1"/>
</dbReference>
<evidence type="ECO:0000313" key="1">
    <source>
        <dbReference type="EMBL" id="SNV17770.1"/>
    </source>
</evidence>
<dbReference type="Gene3D" id="3.30.460.40">
    <property type="match status" value="1"/>
</dbReference>
<dbReference type="AlphaFoldDB" id="A0A239V6F5"/>
<sequence length="226" mass="25500">MDPFELDDVAQADLYGPWVSRSPGDVAELFRGYLGSWWISGGWAVEAFTGVSRKHVDLDVYVLRSQLKSLRVQLSGRQHVWAVTPGGALYPIAPEKNPEGSAEEVLPEGTRDVWTRRNGRQPWEFDIALSESSQEEWVYQHDGSVRRPMSEALWEKDGVFYVQPEMAFLSKARTMTPRDVSDFEVVLPLLSDDRRAWLRGAIESTLGDHPWLAPLAESAGDEAVRE</sequence>
<dbReference type="KEGG" id="dco:SAMEA4475696_0289"/>
<evidence type="ECO:0008006" key="3">
    <source>
        <dbReference type="Google" id="ProtNLM"/>
    </source>
</evidence>
<evidence type="ECO:0000313" key="2">
    <source>
        <dbReference type="Proteomes" id="UP000242637"/>
    </source>
</evidence>
<accession>A0A239V6F5</accession>
<name>A0A239V6F5_9MICO</name>
<gene>
    <name evidence="1" type="ORF">SAMEA4475696_00289</name>
</gene>
<dbReference type="GeneID" id="63458586"/>
<dbReference type="OrthoDB" id="4539099at2"/>
<organism evidence="1 2">
    <name type="scientific">Dermatophilus congolensis</name>
    <dbReference type="NCBI Taxonomy" id="1863"/>
    <lineage>
        <taxon>Bacteria</taxon>
        <taxon>Bacillati</taxon>
        <taxon>Actinomycetota</taxon>
        <taxon>Actinomycetes</taxon>
        <taxon>Micrococcales</taxon>
        <taxon>Dermatophilaceae</taxon>
        <taxon>Dermatophilus</taxon>
    </lineage>
</organism>
<dbReference type="EMBL" id="LT906453">
    <property type="protein sequence ID" value="SNV17770.1"/>
    <property type="molecule type" value="Genomic_DNA"/>
</dbReference>
<reference evidence="1 2" key="1">
    <citation type="submission" date="2017-06" db="EMBL/GenBank/DDBJ databases">
        <authorList>
            <consortium name="Pathogen Informatics"/>
        </authorList>
    </citation>
    <scope>NUCLEOTIDE SEQUENCE [LARGE SCALE GENOMIC DNA]</scope>
    <source>
        <strain evidence="1 2">NCTC13039</strain>
    </source>
</reference>
<dbReference type="Proteomes" id="UP000242637">
    <property type="component" value="Chromosome 1"/>
</dbReference>
<protein>
    <recommendedName>
        <fullName evidence="3">Aminoglycoside-2''-adenylyltransferase</fullName>
    </recommendedName>
</protein>
<dbReference type="InterPro" id="IPR019646">
    <property type="entry name" value="Aminoglyc_AdlTrfase"/>
</dbReference>
<keyword evidence="2" id="KW-1185">Reference proteome</keyword>
<dbReference type="RefSeq" id="WP_051277556.1">
    <property type="nucleotide sequence ID" value="NZ_JAAFNI010000001.1"/>
</dbReference>